<feature type="compositionally biased region" description="Basic and acidic residues" evidence="1">
    <location>
        <begin position="34"/>
        <end position="51"/>
    </location>
</feature>
<evidence type="ECO:0000313" key="2">
    <source>
        <dbReference type="EMBL" id="ETE67969.1"/>
    </source>
</evidence>
<evidence type="ECO:0000256" key="1">
    <source>
        <dbReference type="SAM" id="MobiDB-lite"/>
    </source>
</evidence>
<name>V8P0F5_OPHHA</name>
<accession>V8P0F5</accession>
<reference evidence="2 3" key="1">
    <citation type="journal article" date="2013" name="Proc. Natl. Acad. Sci. U.S.A.">
        <title>The king cobra genome reveals dynamic gene evolution and adaptation in the snake venom system.</title>
        <authorList>
            <person name="Vonk F.J."/>
            <person name="Casewell N.R."/>
            <person name="Henkel C.V."/>
            <person name="Heimberg A.M."/>
            <person name="Jansen H.J."/>
            <person name="McCleary R.J."/>
            <person name="Kerkkamp H.M."/>
            <person name="Vos R.A."/>
            <person name="Guerreiro I."/>
            <person name="Calvete J.J."/>
            <person name="Wuster W."/>
            <person name="Woods A.E."/>
            <person name="Logan J.M."/>
            <person name="Harrison R.A."/>
            <person name="Castoe T.A."/>
            <person name="de Koning A.P."/>
            <person name="Pollock D.D."/>
            <person name="Yandell M."/>
            <person name="Calderon D."/>
            <person name="Renjifo C."/>
            <person name="Currier R.B."/>
            <person name="Salgado D."/>
            <person name="Pla D."/>
            <person name="Sanz L."/>
            <person name="Hyder A.S."/>
            <person name="Ribeiro J.M."/>
            <person name="Arntzen J.W."/>
            <person name="van den Thillart G.E."/>
            <person name="Boetzer M."/>
            <person name="Pirovano W."/>
            <person name="Dirks R.P."/>
            <person name="Spaink H.P."/>
            <person name="Duboule D."/>
            <person name="McGlinn E."/>
            <person name="Kini R.M."/>
            <person name="Richardson M.K."/>
        </authorList>
    </citation>
    <scope>NUCLEOTIDE SEQUENCE</scope>
    <source>
        <tissue evidence="2">Blood</tissue>
    </source>
</reference>
<dbReference type="Proteomes" id="UP000018936">
    <property type="component" value="Unassembled WGS sequence"/>
</dbReference>
<evidence type="ECO:0000313" key="3">
    <source>
        <dbReference type="Proteomes" id="UP000018936"/>
    </source>
</evidence>
<dbReference type="AlphaFoldDB" id="V8P0F5"/>
<feature type="non-terminal residue" evidence="2">
    <location>
        <position position="1"/>
    </location>
</feature>
<gene>
    <name evidence="2" type="primary">infB</name>
    <name evidence="2" type="ORF">L345_06256</name>
</gene>
<feature type="region of interest" description="Disordered" evidence="1">
    <location>
        <begin position="29"/>
        <end position="78"/>
    </location>
</feature>
<keyword evidence="3" id="KW-1185">Reference proteome</keyword>
<organism evidence="2 3">
    <name type="scientific">Ophiophagus hannah</name>
    <name type="common">King cobra</name>
    <name type="synonym">Naja hannah</name>
    <dbReference type="NCBI Taxonomy" id="8665"/>
    <lineage>
        <taxon>Eukaryota</taxon>
        <taxon>Metazoa</taxon>
        <taxon>Chordata</taxon>
        <taxon>Craniata</taxon>
        <taxon>Vertebrata</taxon>
        <taxon>Euteleostomi</taxon>
        <taxon>Lepidosauria</taxon>
        <taxon>Squamata</taxon>
        <taxon>Bifurcata</taxon>
        <taxon>Unidentata</taxon>
        <taxon>Episquamata</taxon>
        <taxon>Toxicofera</taxon>
        <taxon>Serpentes</taxon>
        <taxon>Colubroidea</taxon>
        <taxon>Elapidae</taxon>
        <taxon>Elapinae</taxon>
        <taxon>Ophiophagus</taxon>
    </lineage>
</organism>
<feature type="region of interest" description="Disordered" evidence="1">
    <location>
        <begin position="94"/>
        <end position="209"/>
    </location>
</feature>
<proteinExistence type="predicted"/>
<feature type="compositionally biased region" description="Basic and acidic residues" evidence="1">
    <location>
        <begin position="168"/>
        <end position="181"/>
    </location>
</feature>
<dbReference type="EMBL" id="AZIM01001134">
    <property type="protein sequence ID" value="ETE67969.1"/>
    <property type="molecule type" value="Genomic_DNA"/>
</dbReference>
<protein>
    <submittedName>
        <fullName evidence="2">InfB</fullName>
    </submittedName>
</protein>
<feature type="compositionally biased region" description="Basic and acidic residues" evidence="1">
    <location>
        <begin position="190"/>
        <end position="209"/>
    </location>
</feature>
<sequence length="209" mass="23003">MPEVSIREQRARWRDYKDIPFQDMTVAKSALASREAESPPRKPVAHPERGSIRFLRAPPDRLHSGLDPEAGNVAKGEGGRIGLPCKQALPSLPLHEAAAGEEAAARWKTKPGRSGATTKKKTKPKRSDLRGRGGRTTGAHRQSAAGARPSQGCLGQEMRRCKTPLARMGRERTEEEKDRGCEPGSPLHPKGREIEKERKGKEDRKRKGG</sequence>
<comment type="caution">
    <text evidence="2">The sequence shown here is derived from an EMBL/GenBank/DDBJ whole genome shotgun (WGS) entry which is preliminary data.</text>
</comment>